<keyword evidence="1" id="KW-0812">Transmembrane</keyword>
<dbReference type="Proteomes" id="UP000298493">
    <property type="component" value="Unassembled WGS sequence"/>
</dbReference>
<name>A0A4Z1NUV9_9PEZI</name>
<dbReference type="PANTHER" id="PTHR35041">
    <property type="entry name" value="MEDIATOR OF RNA POLYMERASE II TRANSCRIPTION SUBUNIT 1"/>
    <property type="match status" value="1"/>
</dbReference>
<evidence type="ECO:0000313" key="3">
    <source>
        <dbReference type="Proteomes" id="UP000298493"/>
    </source>
</evidence>
<feature type="transmembrane region" description="Helical" evidence="1">
    <location>
        <begin position="584"/>
        <end position="607"/>
    </location>
</feature>
<dbReference type="PANTHER" id="PTHR35041:SF6">
    <property type="entry name" value="FORMYLMETHIONINE DEFORMYLASE-LIKE PROTEIN-RELATED"/>
    <property type="match status" value="1"/>
</dbReference>
<feature type="transmembrane region" description="Helical" evidence="1">
    <location>
        <begin position="12"/>
        <end position="33"/>
    </location>
</feature>
<gene>
    <name evidence="2" type="ORF">E6O75_ATG07377</name>
</gene>
<feature type="transmembrane region" description="Helical" evidence="1">
    <location>
        <begin position="61"/>
        <end position="84"/>
    </location>
</feature>
<keyword evidence="1" id="KW-1133">Transmembrane helix</keyword>
<comment type="caution">
    <text evidence="2">The sequence shown here is derived from an EMBL/GenBank/DDBJ whole genome shotgun (WGS) entry which is preliminary data.</text>
</comment>
<evidence type="ECO:0000313" key="2">
    <source>
        <dbReference type="EMBL" id="TID19917.1"/>
    </source>
</evidence>
<sequence>MEKRPDKQRWKTPSLILAGIFAGVGLAIGHHAFYNSLHGAEPSTEIYHLKGLNLSKQQANIAIGTAFAFLIRACLLLSLSTAYVQVFWKALTSSSANTTHQLGNLDTAFSALNSLLALVNFSAWRSYPLLLLLATTSWLIPLASIITPAALTIEIDQVKPSPTFFSHQIPTLNFTSLSFAAGLSPPAVFGSGTAVAQYSWNGPSSAVINVAQAVGAQGTVLPITPPALNSSWYLEFYGPSLACDYLPEGKIRQIEKNIASWLINGTDGDCHSPPAYLGWFGELPFVDAKNGSNLSTSLTTLTMSSSDLYATMTNKMRLAILPNIGDSVSMSSRTIRKACVNLGSNSVADFDTSPLGGLEKDATMLECRLSNSTYMVNFDFLNGEQTIGIKMRKNESTVPFNSTSYPYGPTLSGTETCGTLFNSEINYTNLLKNNYTCRFDESVMQSLAYQGVMEGFTNLLEGKLVAVHGEPIVGDSLITTTTLMNTKELSMLSNPSADSITSGSAALQDRLSHTDQAFSSGAIAAINATRPLLDTLEEMFQNYTVSLMSSPHLQTNASLYPDLRPIHYTSITYRNVYTYSAEKLWLAYGIAILFTLIAVIIGLYIIMSTGTSYSNTFSTIFRKARGAESDVVIHPGDHDGKYPLPEYLKKATIRFPAAGSEDPIPLDYMRQEKTGRVLDLEGIARERNEIDDIYHGRGHVVIPHSVLNR</sequence>
<dbReference type="AlphaFoldDB" id="A0A4Z1NUV9"/>
<proteinExistence type="predicted"/>
<reference evidence="2 3" key="1">
    <citation type="submission" date="2019-04" db="EMBL/GenBank/DDBJ databases">
        <title>High contiguity whole genome sequence and gene annotation resource for two Venturia nashicola isolates.</title>
        <authorList>
            <person name="Prokchorchik M."/>
            <person name="Won K."/>
            <person name="Lee Y."/>
            <person name="Choi E.D."/>
            <person name="Segonzac C."/>
            <person name="Sohn K.H."/>
        </authorList>
    </citation>
    <scope>NUCLEOTIDE SEQUENCE [LARGE SCALE GENOMIC DNA]</scope>
    <source>
        <strain evidence="2 3">PRI2</strain>
    </source>
</reference>
<protein>
    <submittedName>
        <fullName evidence="2">Uncharacterized protein</fullName>
    </submittedName>
</protein>
<feature type="transmembrane region" description="Helical" evidence="1">
    <location>
        <begin position="129"/>
        <end position="151"/>
    </location>
</feature>
<accession>A0A4Z1NUV9</accession>
<evidence type="ECO:0000256" key="1">
    <source>
        <dbReference type="SAM" id="Phobius"/>
    </source>
</evidence>
<dbReference type="EMBL" id="SNSC02000011">
    <property type="protein sequence ID" value="TID19917.1"/>
    <property type="molecule type" value="Genomic_DNA"/>
</dbReference>
<organism evidence="2 3">
    <name type="scientific">Venturia nashicola</name>
    <dbReference type="NCBI Taxonomy" id="86259"/>
    <lineage>
        <taxon>Eukaryota</taxon>
        <taxon>Fungi</taxon>
        <taxon>Dikarya</taxon>
        <taxon>Ascomycota</taxon>
        <taxon>Pezizomycotina</taxon>
        <taxon>Dothideomycetes</taxon>
        <taxon>Pleosporomycetidae</taxon>
        <taxon>Venturiales</taxon>
        <taxon>Venturiaceae</taxon>
        <taxon>Venturia</taxon>
    </lineage>
</organism>
<dbReference type="STRING" id="86259.A0A4Z1NUV9"/>
<keyword evidence="1" id="KW-0472">Membrane</keyword>
<keyword evidence="3" id="KW-1185">Reference proteome</keyword>